<feature type="region of interest" description="Disordered" evidence="1">
    <location>
        <begin position="192"/>
        <end position="224"/>
    </location>
</feature>
<protein>
    <submittedName>
        <fullName evidence="2">Uncharacterized protein</fullName>
    </submittedName>
</protein>
<dbReference type="AlphaFoldDB" id="A0AAV7P6I9"/>
<evidence type="ECO:0000256" key="1">
    <source>
        <dbReference type="SAM" id="MobiDB-lite"/>
    </source>
</evidence>
<comment type="caution">
    <text evidence="2">The sequence shown here is derived from an EMBL/GenBank/DDBJ whole genome shotgun (WGS) entry which is preliminary data.</text>
</comment>
<evidence type="ECO:0000313" key="2">
    <source>
        <dbReference type="EMBL" id="KAJ1123882.1"/>
    </source>
</evidence>
<proteinExistence type="predicted"/>
<evidence type="ECO:0000313" key="3">
    <source>
        <dbReference type="Proteomes" id="UP001066276"/>
    </source>
</evidence>
<name>A0AAV7P6I9_PLEWA</name>
<gene>
    <name evidence="2" type="ORF">NDU88_002349</name>
</gene>
<keyword evidence="3" id="KW-1185">Reference proteome</keyword>
<organism evidence="2 3">
    <name type="scientific">Pleurodeles waltl</name>
    <name type="common">Iberian ribbed newt</name>
    <dbReference type="NCBI Taxonomy" id="8319"/>
    <lineage>
        <taxon>Eukaryota</taxon>
        <taxon>Metazoa</taxon>
        <taxon>Chordata</taxon>
        <taxon>Craniata</taxon>
        <taxon>Vertebrata</taxon>
        <taxon>Euteleostomi</taxon>
        <taxon>Amphibia</taxon>
        <taxon>Batrachia</taxon>
        <taxon>Caudata</taxon>
        <taxon>Salamandroidea</taxon>
        <taxon>Salamandridae</taxon>
        <taxon>Pleurodelinae</taxon>
        <taxon>Pleurodeles</taxon>
    </lineage>
</organism>
<reference evidence="2" key="1">
    <citation type="journal article" date="2022" name="bioRxiv">
        <title>Sequencing and chromosome-scale assembly of the giantPleurodeles waltlgenome.</title>
        <authorList>
            <person name="Brown T."/>
            <person name="Elewa A."/>
            <person name="Iarovenko S."/>
            <person name="Subramanian E."/>
            <person name="Araus A.J."/>
            <person name="Petzold A."/>
            <person name="Susuki M."/>
            <person name="Suzuki K.-i.T."/>
            <person name="Hayashi T."/>
            <person name="Toyoda A."/>
            <person name="Oliveira C."/>
            <person name="Osipova E."/>
            <person name="Leigh N.D."/>
            <person name="Simon A."/>
            <person name="Yun M.H."/>
        </authorList>
    </citation>
    <scope>NUCLEOTIDE SEQUENCE</scope>
    <source>
        <strain evidence="2">20211129_DDA</strain>
        <tissue evidence="2">Liver</tissue>
    </source>
</reference>
<sequence>MRQGADALFFSAAQRWLGGSGAAGSRQRTTLFFSVAQRRLSSSGASLLFHFTLLLVSGFNHSLSAAIVSLQRLHAYSQCLGDAYSQCFGNALFLRTQYAQECVRATLSSVSIHFLVALKSHHRLSWRHEHADGRPRSFPLSWRHIYASRLVKTCLCLALGARAQFQFLHSIKPKIVITIILADHSPAILEMRSSSSVPNGVPDRERPVSRNQGKRRHPVEASDT</sequence>
<dbReference type="Proteomes" id="UP001066276">
    <property type="component" value="Chromosome 7"/>
</dbReference>
<accession>A0AAV7P6I9</accession>
<dbReference type="EMBL" id="JANPWB010000011">
    <property type="protein sequence ID" value="KAJ1123882.1"/>
    <property type="molecule type" value="Genomic_DNA"/>
</dbReference>